<accession>A0A6S6XYB6</accession>
<organism evidence="1 2">
    <name type="scientific">Denitratisoma oestradiolicum</name>
    <dbReference type="NCBI Taxonomy" id="311182"/>
    <lineage>
        <taxon>Bacteria</taxon>
        <taxon>Pseudomonadati</taxon>
        <taxon>Pseudomonadota</taxon>
        <taxon>Betaproteobacteria</taxon>
        <taxon>Nitrosomonadales</taxon>
        <taxon>Sterolibacteriaceae</taxon>
        <taxon>Denitratisoma</taxon>
    </lineage>
</organism>
<proteinExistence type="predicted"/>
<evidence type="ECO:0000313" key="2">
    <source>
        <dbReference type="Proteomes" id="UP000515733"/>
    </source>
</evidence>
<gene>
    <name evidence="1" type="ORF">DENOEST_2728</name>
</gene>
<dbReference type="Proteomes" id="UP000515733">
    <property type="component" value="Chromosome"/>
</dbReference>
<protein>
    <recommendedName>
        <fullName evidence="3">Sulfotransferase</fullName>
    </recommendedName>
</protein>
<name>A0A6S6XYB6_9PROT</name>
<dbReference type="PANTHER" id="PTHR36451:SF1">
    <property type="entry name" value="OMEGA-HYDROXY-BETA-DIHYDROMENAQUINONE-9 SULFOTRANSFERASE STF3"/>
    <property type="match status" value="1"/>
</dbReference>
<keyword evidence="2" id="KW-1185">Reference proteome</keyword>
<dbReference type="AlphaFoldDB" id="A0A6S6XYB6"/>
<reference evidence="1 2" key="1">
    <citation type="submission" date="2020-03" db="EMBL/GenBank/DDBJ databases">
        <authorList>
            <consortium name="Genoscope - CEA"/>
            <person name="William W."/>
        </authorList>
    </citation>
    <scope>NUCLEOTIDE SEQUENCE [LARGE SCALE GENOMIC DNA]</scope>
    <source>
        <strain evidence="2">DSM 16959</strain>
    </source>
</reference>
<dbReference type="InterPro" id="IPR027417">
    <property type="entry name" value="P-loop_NTPase"/>
</dbReference>
<dbReference type="InterPro" id="IPR052736">
    <property type="entry name" value="Stf3_sulfotransferase"/>
</dbReference>
<dbReference type="Gene3D" id="3.40.50.300">
    <property type="entry name" value="P-loop containing nucleotide triphosphate hydrolases"/>
    <property type="match status" value="1"/>
</dbReference>
<evidence type="ECO:0000313" key="1">
    <source>
        <dbReference type="EMBL" id="CAB1369893.1"/>
    </source>
</evidence>
<dbReference type="Pfam" id="PF13469">
    <property type="entry name" value="Sulfotransfer_3"/>
    <property type="match status" value="1"/>
</dbReference>
<evidence type="ECO:0008006" key="3">
    <source>
        <dbReference type="Google" id="ProtNLM"/>
    </source>
</evidence>
<dbReference type="KEGG" id="doe:DENOEST_2728"/>
<dbReference type="SUPFAM" id="SSF52540">
    <property type="entry name" value="P-loop containing nucleoside triphosphate hydrolases"/>
    <property type="match status" value="1"/>
</dbReference>
<dbReference type="OrthoDB" id="9777890at2"/>
<dbReference type="PANTHER" id="PTHR36451">
    <property type="entry name" value="PAPS-DEPENDENT SULFOTRANSFERASE STF3"/>
    <property type="match status" value="1"/>
</dbReference>
<dbReference type="EMBL" id="LR778301">
    <property type="protein sequence ID" value="CAB1369893.1"/>
    <property type="molecule type" value="Genomic_DNA"/>
</dbReference>
<dbReference type="RefSeq" id="WP_145772439.1">
    <property type="nucleotide sequence ID" value="NZ_LR778301.1"/>
</dbReference>
<sequence>MSADNPLDWTPPPRPEWLARVNEEGRGMDIASLVPLQPKELIETAMANTGLSDFGKEEEWREPFEILVKALNEEAELHLFGRLMTRSDLLIWLQERLEIEEAYRRHPEIEDEVVDAPVFIVGQARSGTSILFELLSADSQFGAPTNWEIMFPSPPPEAATYRNDPRIPKAQHLLTQWHRVAPSFLSMHELGATIPNECKVAMNCTFISDNLTGIFQIPSYYAWLAQADLTVPYAYYKRMLKLLQWKNPRRHWLLKSPSHIESLPVLFKVFPDARVVYAHRDPIKARASVTHLLGTLYWMRSDKPFDAGSFERLMTPEAYAFSLNRIIDQIEAGEVSRAQVHDFLFADLMRSPLDALTELYRKMDLPFPDQARQAVADYLAHKPQGKFGQNVYSVGEQEQIARERVIFTRYQQFHNVPNEV</sequence>